<dbReference type="Gene3D" id="2.60.40.740">
    <property type="match status" value="1"/>
</dbReference>
<reference evidence="5" key="1">
    <citation type="submission" date="2016-09" db="EMBL/GenBank/DDBJ databases">
        <authorList>
            <person name="Gulvik C.A."/>
        </authorList>
    </citation>
    <scope>NUCLEOTIDE SEQUENCE [LARGE SCALE GENOMIC DNA]</scope>
    <source>
        <strain evidence="5">LMG 8895</strain>
    </source>
</reference>
<dbReference type="Pfam" id="PF16555">
    <property type="entry name" value="GramPos_pilinD1"/>
    <property type="match status" value="1"/>
</dbReference>
<evidence type="ECO:0000313" key="5">
    <source>
        <dbReference type="Proteomes" id="UP000095094"/>
    </source>
</evidence>
<organism evidence="4 5">
    <name type="scientific">Enterococcus termitis</name>
    <dbReference type="NCBI Taxonomy" id="332950"/>
    <lineage>
        <taxon>Bacteria</taxon>
        <taxon>Bacillati</taxon>
        <taxon>Bacillota</taxon>
        <taxon>Bacilli</taxon>
        <taxon>Lactobacillales</taxon>
        <taxon>Enterococcaceae</taxon>
        <taxon>Enterococcus</taxon>
    </lineage>
</organism>
<dbReference type="AlphaFoldDB" id="A0A1E5GAW0"/>
<keyword evidence="1" id="KW-0472">Membrane</keyword>
<dbReference type="NCBIfam" id="NF033902">
    <property type="entry name" value="iso_D2_wall_anc"/>
    <property type="match status" value="1"/>
</dbReference>
<feature type="domain" description="Gram-positive pilin subunit D1 N-terminal" evidence="2">
    <location>
        <begin position="54"/>
        <end position="194"/>
    </location>
</feature>
<keyword evidence="1" id="KW-0812">Transmembrane</keyword>
<feature type="domain" description="SpaA-like prealbumin fold" evidence="3">
    <location>
        <begin position="395"/>
        <end position="528"/>
    </location>
</feature>
<accession>A0A1E5GAW0</accession>
<feature type="transmembrane region" description="Helical" evidence="1">
    <location>
        <begin position="543"/>
        <end position="562"/>
    </location>
</feature>
<dbReference type="InterPro" id="IPR013783">
    <property type="entry name" value="Ig-like_fold"/>
</dbReference>
<keyword evidence="5" id="KW-1185">Reference proteome</keyword>
<comment type="caution">
    <text evidence="4">The sequence shown here is derived from an EMBL/GenBank/DDBJ whole genome shotgun (WGS) entry which is preliminary data.</text>
</comment>
<dbReference type="Pfam" id="PF17802">
    <property type="entry name" value="SpaA"/>
    <property type="match status" value="1"/>
</dbReference>
<gene>
    <name evidence="4" type="ORF">BCR25_09945</name>
</gene>
<evidence type="ECO:0000256" key="1">
    <source>
        <dbReference type="SAM" id="Phobius"/>
    </source>
</evidence>
<name>A0A1E5GAW0_9ENTE</name>
<dbReference type="Proteomes" id="UP000095094">
    <property type="component" value="Unassembled WGS sequence"/>
</dbReference>
<dbReference type="OrthoDB" id="2199792at2"/>
<dbReference type="InterPro" id="IPR048052">
    <property type="entry name" value="FM1-like"/>
</dbReference>
<keyword evidence="1" id="KW-1133">Transmembrane helix</keyword>
<evidence type="ECO:0000259" key="3">
    <source>
        <dbReference type="Pfam" id="PF17802"/>
    </source>
</evidence>
<protein>
    <submittedName>
        <fullName evidence="4">Cell wall protein</fullName>
    </submittedName>
</protein>
<proteinExistence type="predicted"/>
<dbReference type="InterPro" id="IPR041033">
    <property type="entry name" value="SpaA_PFL_dom_1"/>
</dbReference>
<evidence type="ECO:0000313" key="4">
    <source>
        <dbReference type="EMBL" id="OEG09819.1"/>
    </source>
</evidence>
<evidence type="ECO:0000259" key="2">
    <source>
        <dbReference type="Pfam" id="PF16555"/>
    </source>
</evidence>
<sequence>MRTHKLNYKNKVLTGLLVATTIFTTAGVAGVSLVQPMNVQAETSSNPVANETSDRSITIYKYAVSDLSQVGDRGDGTLDTTVQHDPLEGIKFTIKRVLPVNGGAALVNPKDQKEGIDYTIDPSFTEVTATTDATGKITFDLGKGTAADGVYIITELEDDRVATPEAPFFVTVPQTSRQDNGSLIYDVVVQPKNVVKSIVDPDKTIEGEKGYSIKAGEQFTWEAATNIPSGLYQVASQDMTISPVYDKDGNQIADLNVKAGDEIYANYFTIKDTLVKELLLDNAIMQVKKDSGAWEDLVFGTDYEVTLNGTKVSSLPVTDTSNADKALEFTLTQAGMKKVTEGKYTDIRGLITTHTDKDFNGIIDNQMNVSYLVPGQKPTEVTPPEEDKPKLYDGGLDIEKTAEDTKELLAGAEFHISLTEDDAKNGIFLAANGKTYGSGSVAAAEAAAQADGTTLLIAVTDSQGRAEFNGLALDVPTTLPIDEAQVKRTYWVTETKAPEGYELLKEAQAVEVNLTTENNTTVELAVEDKPKTDLPFTGGQGTAVLITIAMGTIALGSALVVMDKKRRKA</sequence>
<dbReference type="EMBL" id="MIJY01000044">
    <property type="protein sequence ID" value="OEG09819.1"/>
    <property type="molecule type" value="Genomic_DNA"/>
</dbReference>
<dbReference type="Gene3D" id="2.60.40.10">
    <property type="entry name" value="Immunoglobulins"/>
    <property type="match status" value="2"/>
</dbReference>
<dbReference type="RefSeq" id="WP_069664572.1">
    <property type="nucleotide sequence ID" value="NZ_JBHUJJ010000001.1"/>
</dbReference>
<dbReference type="InterPro" id="IPR032364">
    <property type="entry name" value="GramPos_pilinD1_N"/>
</dbReference>
<dbReference type="PATRIC" id="fig|332950.4.peg.3334"/>